<organism evidence="1 2">
    <name type="scientific">Paraburkholderia atlantica</name>
    <dbReference type="NCBI Taxonomy" id="2654982"/>
    <lineage>
        <taxon>Bacteria</taxon>
        <taxon>Pseudomonadati</taxon>
        <taxon>Pseudomonadota</taxon>
        <taxon>Betaproteobacteria</taxon>
        <taxon>Burkholderiales</taxon>
        <taxon>Burkholderiaceae</taxon>
        <taxon>Paraburkholderia</taxon>
    </lineage>
</organism>
<dbReference type="EMBL" id="JACHDD010000009">
    <property type="protein sequence ID" value="MBB5427483.1"/>
    <property type="molecule type" value="Genomic_DNA"/>
</dbReference>
<comment type="caution">
    <text evidence="1">The sequence shown here is derived from an EMBL/GenBank/DDBJ whole genome shotgun (WGS) entry which is preliminary data.</text>
</comment>
<dbReference type="RefSeq" id="WP_184132124.1">
    <property type="nucleotide sequence ID" value="NZ_JACHDD010000009.1"/>
</dbReference>
<protein>
    <submittedName>
        <fullName evidence="1">Uncharacterized protein</fullName>
    </submittedName>
</protein>
<keyword evidence="2" id="KW-1185">Reference proteome</keyword>
<evidence type="ECO:0000313" key="1">
    <source>
        <dbReference type="EMBL" id="MBB5427483.1"/>
    </source>
</evidence>
<proteinExistence type="predicted"/>
<dbReference type="AlphaFoldDB" id="A0A7W8QBS4"/>
<sequence length="127" mass="13963">MLKISIFDGEAAAPDTLIHLCDIDGSDVPNDQPPFSVLEETLRVLEMCRERCIVPRLGGRCFTVAIGRKAGSKVTPLVRLDGYAHQGWASAHVIGRPPSWSTEPVYYSPDDDAVEIVRKLLAAQFAR</sequence>
<reference evidence="1 2" key="1">
    <citation type="submission" date="2020-08" db="EMBL/GenBank/DDBJ databases">
        <title>Genomic Encyclopedia of Type Strains, Phase IV (KMG-V): Genome sequencing to study the core and pangenomes of soil and plant-associated prokaryotes.</title>
        <authorList>
            <person name="Whitman W."/>
        </authorList>
    </citation>
    <scope>NUCLEOTIDE SEQUENCE [LARGE SCALE GENOMIC DNA]</scope>
    <source>
        <strain evidence="1 2">JPY158</strain>
    </source>
</reference>
<gene>
    <name evidence="1" type="ORF">HDG40_005662</name>
</gene>
<accession>A0A7W8QBS4</accession>
<dbReference type="Proteomes" id="UP000592780">
    <property type="component" value="Unassembled WGS sequence"/>
</dbReference>
<name>A0A7W8QBS4_PARAM</name>
<evidence type="ECO:0000313" key="2">
    <source>
        <dbReference type="Proteomes" id="UP000592780"/>
    </source>
</evidence>